<keyword evidence="2" id="KW-1185">Reference proteome</keyword>
<dbReference type="AlphaFoldDB" id="A0A0B2VDA0"/>
<dbReference type="Proteomes" id="UP000031036">
    <property type="component" value="Unassembled WGS sequence"/>
</dbReference>
<evidence type="ECO:0000313" key="2">
    <source>
        <dbReference type="Proteomes" id="UP000031036"/>
    </source>
</evidence>
<gene>
    <name evidence="1" type="ORF">Tcan_00754</name>
</gene>
<feature type="non-terminal residue" evidence="1">
    <location>
        <position position="107"/>
    </location>
</feature>
<accession>A0A0B2VDA0</accession>
<comment type="caution">
    <text evidence="1">The sequence shown here is derived from an EMBL/GenBank/DDBJ whole genome shotgun (WGS) entry which is preliminary data.</text>
</comment>
<organism evidence="1 2">
    <name type="scientific">Toxocara canis</name>
    <name type="common">Canine roundworm</name>
    <dbReference type="NCBI Taxonomy" id="6265"/>
    <lineage>
        <taxon>Eukaryota</taxon>
        <taxon>Metazoa</taxon>
        <taxon>Ecdysozoa</taxon>
        <taxon>Nematoda</taxon>
        <taxon>Chromadorea</taxon>
        <taxon>Rhabditida</taxon>
        <taxon>Spirurina</taxon>
        <taxon>Ascaridomorpha</taxon>
        <taxon>Ascaridoidea</taxon>
        <taxon>Toxocaridae</taxon>
        <taxon>Toxocara</taxon>
    </lineage>
</organism>
<sequence>MTIQEQLAYRGSGFLLIPLLTLFKITRSVVSCIGSKISKRKVRVSRGVKLFPSVILNMLKSWKRRRTARQSFETTPTDSILKKWRVKLSTLSFYPWPCNPLHAEFTL</sequence>
<dbReference type="EMBL" id="JPKZ01001512">
    <property type="protein sequence ID" value="KHN81496.1"/>
    <property type="molecule type" value="Genomic_DNA"/>
</dbReference>
<protein>
    <submittedName>
        <fullName evidence="1">Uncharacterized protein</fullName>
    </submittedName>
</protein>
<evidence type="ECO:0000313" key="1">
    <source>
        <dbReference type="EMBL" id="KHN81496.1"/>
    </source>
</evidence>
<reference evidence="1 2" key="1">
    <citation type="submission" date="2014-11" db="EMBL/GenBank/DDBJ databases">
        <title>Genetic blueprint of the zoonotic pathogen Toxocara canis.</title>
        <authorList>
            <person name="Zhu X.-Q."/>
            <person name="Korhonen P.K."/>
            <person name="Cai H."/>
            <person name="Young N.D."/>
            <person name="Nejsum P."/>
            <person name="von Samson-Himmelstjerna G."/>
            <person name="Boag P.R."/>
            <person name="Tan P."/>
            <person name="Li Q."/>
            <person name="Min J."/>
            <person name="Yang Y."/>
            <person name="Wang X."/>
            <person name="Fang X."/>
            <person name="Hall R.S."/>
            <person name="Hofmann A."/>
            <person name="Sternberg P.W."/>
            <person name="Jex A.R."/>
            <person name="Gasser R.B."/>
        </authorList>
    </citation>
    <scope>NUCLEOTIDE SEQUENCE [LARGE SCALE GENOMIC DNA]</scope>
    <source>
        <strain evidence="1">PN_DK_2014</strain>
    </source>
</reference>
<name>A0A0B2VDA0_TOXCA</name>
<proteinExistence type="predicted"/>